<accession>A0A562U767</accession>
<organism evidence="1 2">
    <name type="scientific">Mucilaginibacter frigoritolerans</name>
    <dbReference type="NCBI Taxonomy" id="652788"/>
    <lineage>
        <taxon>Bacteria</taxon>
        <taxon>Pseudomonadati</taxon>
        <taxon>Bacteroidota</taxon>
        <taxon>Sphingobacteriia</taxon>
        <taxon>Sphingobacteriales</taxon>
        <taxon>Sphingobacteriaceae</taxon>
        <taxon>Mucilaginibacter</taxon>
    </lineage>
</organism>
<evidence type="ECO:0000313" key="1">
    <source>
        <dbReference type="EMBL" id="TWJ01672.1"/>
    </source>
</evidence>
<sequence length="130" mass="15340">MPTAIKMPARSLQYYVLAKRWLSDLEFFKIEAAYLHRLIDNYKQHLLDMEHQQQLTAIKADLLKLDDGETRSLLSEQIWQLELMADDIIAEDAESITATQVKLECFMTNLTNEFRLIKHQLYRLLLDGRK</sequence>
<dbReference type="OrthoDB" id="1441145at2"/>
<name>A0A562U767_9SPHI</name>
<comment type="caution">
    <text evidence="1">The sequence shown here is derived from an EMBL/GenBank/DDBJ whole genome shotgun (WGS) entry which is preliminary data.</text>
</comment>
<dbReference type="EMBL" id="VLLI01000004">
    <property type="protein sequence ID" value="TWJ01672.1"/>
    <property type="molecule type" value="Genomic_DNA"/>
</dbReference>
<proteinExistence type="predicted"/>
<protein>
    <submittedName>
        <fullName evidence="1">Uncharacterized protein</fullName>
    </submittedName>
</protein>
<gene>
    <name evidence="1" type="ORF">JN11_01823</name>
</gene>
<dbReference type="RefSeq" id="WP_144911789.1">
    <property type="nucleotide sequence ID" value="NZ_VLLI01000004.1"/>
</dbReference>
<reference evidence="1 2" key="1">
    <citation type="submission" date="2019-07" db="EMBL/GenBank/DDBJ databases">
        <title>Genomic Encyclopedia of Archaeal and Bacterial Type Strains, Phase II (KMG-II): from individual species to whole genera.</title>
        <authorList>
            <person name="Goeker M."/>
        </authorList>
    </citation>
    <scope>NUCLEOTIDE SEQUENCE [LARGE SCALE GENOMIC DNA]</scope>
    <source>
        <strain evidence="1 2">ATCC BAA-1854</strain>
    </source>
</reference>
<keyword evidence="2" id="KW-1185">Reference proteome</keyword>
<dbReference type="AlphaFoldDB" id="A0A562U767"/>
<evidence type="ECO:0000313" key="2">
    <source>
        <dbReference type="Proteomes" id="UP000317010"/>
    </source>
</evidence>
<dbReference type="Proteomes" id="UP000317010">
    <property type="component" value="Unassembled WGS sequence"/>
</dbReference>